<evidence type="ECO:0000313" key="2">
    <source>
        <dbReference type="EMBL" id="CAB1436936.1"/>
    </source>
</evidence>
<dbReference type="EMBL" id="CADEAL010001957">
    <property type="protein sequence ID" value="CAB1436936.1"/>
    <property type="molecule type" value="Genomic_DNA"/>
</dbReference>
<organism evidence="2 3">
    <name type="scientific">Pleuronectes platessa</name>
    <name type="common">European plaice</name>
    <dbReference type="NCBI Taxonomy" id="8262"/>
    <lineage>
        <taxon>Eukaryota</taxon>
        <taxon>Metazoa</taxon>
        <taxon>Chordata</taxon>
        <taxon>Craniata</taxon>
        <taxon>Vertebrata</taxon>
        <taxon>Euteleostomi</taxon>
        <taxon>Actinopterygii</taxon>
        <taxon>Neopterygii</taxon>
        <taxon>Teleostei</taxon>
        <taxon>Neoteleostei</taxon>
        <taxon>Acanthomorphata</taxon>
        <taxon>Carangaria</taxon>
        <taxon>Pleuronectiformes</taxon>
        <taxon>Pleuronectoidei</taxon>
        <taxon>Pleuronectidae</taxon>
        <taxon>Pleuronectes</taxon>
    </lineage>
</organism>
<feature type="compositionally biased region" description="Polar residues" evidence="1">
    <location>
        <begin position="31"/>
        <end position="40"/>
    </location>
</feature>
<keyword evidence="3" id="KW-1185">Reference proteome</keyword>
<comment type="caution">
    <text evidence="2">The sequence shown here is derived from an EMBL/GenBank/DDBJ whole genome shotgun (WGS) entry which is preliminary data.</text>
</comment>
<dbReference type="AlphaFoldDB" id="A0A9N7UV85"/>
<gene>
    <name evidence="2" type="ORF">PLEPLA_LOCUS24969</name>
</gene>
<dbReference type="Proteomes" id="UP001153269">
    <property type="component" value="Unassembled WGS sequence"/>
</dbReference>
<accession>A0A9N7UV85</accession>
<feature type="region of interest" description="Disordered" evidence="1">
    <location>
        <begin position="1"/>
        <end position="54"/>
    </location>
</feature>
<evidence type="ECO:0000313" key="3">
    <source>
        <dbReference type="Proteomes" id="UP001153269"/>
    </source>
</evidence>
<evidence type="ECO:0000256" key="1">
    <source>
        <dbReference type="SAM" id="MobiDB-lite"/>
    </source>
</evidence>
<reference evidence="2" key="1">
    <citation type="submission" date="2020-03" db="EMBL/GenBank/DDBJ databases">
        <authorList>
            <person name="Weist P."/>
        </authorList>
    </citation>
    <scope>NUCLEOTIDE SEQUENCE</scope>
</reference>
<feature type="compositionally biased region" description="Basic and acidic residues" evidence="1">
    <location>
        <begin position="7"/>
        <end position="24"/>
    </location>
</feature>
<name>A0A9N7UV85_PLEPL</name>
<proteinExistence type="predicted"/>
<protein>
    <submittedName>
        <fullName evidence="2">Uncharacterized protein</fullName>
    </submittedName>
</protein>
<sequence length="136" mass="15085">MNVAEATRGRGEEREGNAQEDGIKQRRKSQSLEYTRGYTQHTRKETETEKRVSKRGGLLAAASFILPSSRPPNIPLPYALTHEPCPQRGPVIMPQTPSSSAEDCRESFVTREARPSRATIIASSLEQYPDVTGIES</sequence>
<feature type="compositionally biased region" description="Basic and acidic residues" evidence="1">
    <location>
        <begin position="42"/>
        <end position="51"/>
    </location>
</feature>